<name>A0A560FPP9_9PROT</name>
<evidence type="ECO:0000256" key="5">
    <source>
        <dbReference type="ARBA" id="ARBA00022692"/>
    </source>
</evidence>
<keyword evidence="11" id="KW-0175">Coiled coil</keyword>
<dbReference type="EMBL" id="VITN01000002">
    <property type="protein sequence ID" value="TWB23589.1"/>
    <property type="molecule type" value="Genomic_DNA"/>
</dbReference>
<protein>
    <submittedName>
        <fullName evidence="13">Putative porin</fullName>
    </submittedName>
</protein>
<keyword evidence="4" id="KW-1134">Transmembrane beta strand</keyword>
<evidence type="ECO:0000256" key="3">
    <source>
        <dbReference type="ARBA" id="ARBA00022448"/>
    </source>
</evidence>
<keyword evidence="5" id="KW-0812">Transmembrane</keyword>
<evidence type="ECO:0000256" key="7">
    <source>
        <dbReference type="ARBA" id="ARBA00023065"/>
    </source>
</evidence>
<evidence type="ECO:0000256" key="4">
    <source>
        <dbReference type="ARBA" id="ARBA00022452"/>
    </source>
</evidence>
<evidence type="ECO:0000256" key="6">
    <source>
        <dbReference type="ARBA" id="ARBA00022729"/>
    </source>
</evidence>
<evidence type="ECO:0000256" key="8">
    <source>
        <dbReference type="ARBA" id="ARBA00023114"/>
    </source>
</evidence>
<dbReference type="GO" id="GO:0009279">
    <property type="term" value="C:cell outer membrane"/>
    <property type="evidence" value="ECO:0007669"/>
    <property type="project" value="UniProtKB-SubCell"/>
</dbReference>
<organism evidence="13 14">
    <name type="scientific">Nitrospirillum amazonense</name>
    <dbReference type="NCBI Taxonomy" id="28077"/>
    <lineage>
        <taxon>Bacteria</taxon>
        <taxon>Pseudomonadati</taxon>
        <taxon>Pseudomonadota</taxon>
        <taxon>Alphaproteobacteria</taxon>
        <taxon>Rhodospirillales</taxon>
        <taxon>Azospirillaceae</taxon>
        <taxon>Nitrospirillum</taxon>
    </lineage>
</organism>
<dbReference type="InterPro" id="IPR033900">
    <property type="entry name" value="Gram_neg_porin_domain"/>
</dbReference>
<keyword evidence="9" id="KW-0472">Membrane</keyword>
<dbReference type="GO" id="GO:0046930">
    <property type="term" value="C:pore complex"/>
    <property type="evidence" value="ECO:0007669"/>
    <property type="project" value="UniProtKB-KW"/>
</dbReference>
<comment type="subunit">
    <text evidence="2">Homotrimer.</text>
</comment>
<evidence type="ECO:0000256" key="10">
    <source>
        <dbReference type="ARBA" id="ARBA00023237"/>
    </source>
</evidence>
<evidence type="ECO:0000313" key="14">
    <source>
        <dbReference type="Proteomes" id="UP000319859"/>
    </source>
</evidence>
<dbReference type="InterPro" id="IPR023614">
    <property type="entry name" value="Porin_dom_sf"/>
</dbReference>
<dbReference type="AlphaFoldDB" id="A0A560FPP9"/>
<proteinExistence type="predicted"/>
<dbReference type="GO" id="GO:0006811">
    <property type="term" value="P:monoatomic ion transport"/>
    <property type="evidence" value="ECO:0007669"/>
    <property type="project" value="UniProtKB-KW"/>
</dbReference>
<dbReference type="PANTHER" id="PTHR34501">
    <property type="entry name" value="PROTEIN YDDL-RELATED"/>
    <property type="match status" value="1"/>
</dbReference>
<evidence type="ECO:0000256" key="9">
    <source>
        <dbReference type="ARBA" id="ARBA00023136"/>
    </source>
</evidence>
<dbReference type="GO" id="GO:0015288">
    <property type="term" value="F:porin activity"/>
    <property type="evidence" value="ECO:0007669"/>
    <property type="project" value="UniProtKB-KW"/>
</dbReference>
<keyword evidence="7" id="KW-0406">Ion transport</keyword>
<keyword evidence="6" id="KW-0732">Signal</keyword>
<dbReference type="InterPro" id="IPR050298">
    <property type="entry name" value="Gram-neg_bact_OMP"/>
</dbReference>
<dbReference type="Gene3D" id="2.40.160.10">
    <property type="entry name" value="Porin"/>
    <property type="match status" value="1"/>
</dbReference>
<feature type="coiled-coil region" evidence="11">
    <location>
        <begin position="45"/>
        <end position="121"/>
    </location>
</feature>
<feature type="domain" description="Porin" evidence="12">
    <location>
        <begin position="111"/>
        <end position="532"/>
    </location>
</feature>
<reference evidence="13 14" key="1">
    <citation type="submission" date="2019-06" db="EMBL/GenBank/DDBJ databases">
        <title>Genomic Encyclopedia of Type Strains, Phase IV (KMG-V): Genome sequencing to study the core and pangenomes of soil and plant-associated prokaryotes.</title>
        <authorList>
            <person name="Whitman W."/>
        </authorList>
    </citation>
    <scope>NUCLEOTIDE SEQUENCE [LARGE SCALE GENOMIC DNA]</scope>
    <source>
        <strain evidence="13 14">BR 11880</strain>
    </source>
</reference>
<keyword evidence="3" id="KW-0813">Transport</keyword>
<keyword evidence="8" id="KW-0626">Porin</keyword>
<comment type="subcellular location">
    <subcellularLocation>
        <location evidence="1">Cell outer membrane</location>
        <topology evidence="1">Multi-pass membrane protein</topology>
    </subcellularLocation>
</comment>
<dbReference type="Proteomes" id="UP000319859">
    <property type="component" value="Unassembled WGS sequence"/>
</dbReference>
<dbReference type="CDD" id="cd00342">
    <property type="entry name" value="gram_neg_porins"/>
    <property type="match status" value="1"/>
</dbReference>
<evidence type="ECO:0000313" key="13">
    <source>
        <dbReference type="EMBL" id="TWB23589.1"/>
    </source>
</evidence>
<keyword evidence="10" id="KW-0998">Cell outer membrane</keyword>
<evidence type="ECO:0000256" key="2">
    <source>
        <dbReference type="ARBA" id="ARBA00011233"/>
    </source>
</evidence>
<dbReference type="PANTHER" id="PTHR34501:SF9">
    <property type="entry name" value="MAJOR OUTER MEMBRANE PROTEIN P.IA"/>
    <property type="match status" value="1"/>
</dbReference>
<comment type="caution">
    <text evidence="13">The sequence shown here is derived from an EMBL/GenBank/DDBJ whole genome shotgun (WGS) entry which is preliminary data.</text>
</comment>
<gene>
    <name evidence="13" type="ORF">FBZ89_102346</name>
</gene>
<evidence type="ECO:0000256" key="11">
    <source>
        <dbReference type="SAM" id="Coils"/>
    </source>
</evidence>
<evidence type="ECO:0000256" key="1">
    <source>
        <dbReference type="ARBA" id="ARBA00004571"/>
    </source>
</evidence>
<accession>A0A560FPP9</accession>
<evidence type="ECO:0000259" key="12">
    <source>
        <dbReference type="Pfam" id="PF13609"/>
    </source>
</evidence>
<dbReference type="Pfam" id="PF13609">
    <property type="entry name" value="Porin_4"/>
    <property type="match status" value="1"/>
</dbReference>
<sequence length="557" mass="58534">MTLMTNHGSTSACRGPRGRVTPMTGGLWAMTAVCALLALAPATARASDADELRKLRQQMQEAQAQMAAQAKAMQAMQDRLNTLEAQQTQTAGQTAASTQTAAQAAQQAQAAQSAAQAAQKVADAAAHPQLPKDGSLTFYGITLYGTVDMGFSYQSHGAPLSPYYPPGLDYLVSKNGNKGIASLAPNGLSQSKVGLRGSEEFADGWSALFKVETGFNPQSGQLADGPRSMAANNGLALTKQTANGDSSHAGQAFNRAAYVGISSREWGTVTVGRQNTLLADNIFAYDPLQASYAFSVIGFSGLTGGGGSTEDFRLDNAVKYTNQFGPLRVGALYQFGEDNGGMHGNALQLDAGADIGGLSFDATYAQKQDMVSAGNLTAAQMTQATALGYNPGNSLAATISDNTSYALMGSYTLDPQWKLFAGYEYIDFANPSVPLRAGSTDIGGYTLAFVNNSAFVHDKIIQITWAGARYAVTPKVDLSAGFYHYDQNSFGAKSCADASAATCSGTLNAYSLVADYRFARRFDAYLGVMYSEVAGGMAAGYLHTDNISPTTGVRFNF</sequence>
<dbReference type="SUPFAM" id="SSF56935">
    <property type="entry name" value="Porins"/>
    <property type="match status" value="1"/>
</dbReference>